<protein>
    <submittedName>
        <fullName evidence="1">Uncharacterized protein</fullName>
    </submittedName>
</protein>
<keyword evidence="2" id="KW-1185">Reference proteome</keyword>
<accession>A0ABR1U819</accession>
<dbReference type="Proteomes" id="UP001444661">
    <property type="component" value="Unassembled WGS sequence"/>
</dbReference>
<evidence type="ECO:0000313" key="1">
    <source>
        <dbReference type="EMBL" id="KAK8055034.1"/>
    </source>
</evidence>
<evidence type="ECO:0000313" key="2">
    <source>
        <dbReference type="Proteomes" id="UP001444661"/>
    </source>
</evidence>
<reference evidence="1 2" key="1">
    <citation type="submission" date="2023-01" db="EMBL/GenBank/DDBJ databases">
        <title>Analysis of 21 Apiospora genomes using comparative genomics revels a genus with tremendous synthesis potential of carbohydrate active enzymes and secondary metabolites.</title>
        <authorList>
            <person name="Sorensen T."/>
        </authorList>
    </citation>
    <scope>NUCLEOTIDE SEQUENCE [LARGE SCALE GENOMIC DNA]</scope>
    <source>
        <strain evidence="1 2">CBS 33761</strain>
    </source>
</reference>
<organism evidence="1 2">
    <name type="scientific">Apiospora rasikravindrae</name>
    <dbReference type="NCBI Taxonomy" id="990691"/>
    <lineage>
        <taxon>Eukaryota</taxon>
        <taxon>Fungi</taxon>
        <taxon>Dikarya</taxon>
        <taxon>Ascomycota</taxon>
        <taxon>Pezizomycotina</taxon>
        <taxon>Sordariomycetes</taxon>
        <taxon>Xylariomycetidae</taxon>
        <taxon>Amphisphaeriales</taxon>
        <taxon>Apiosporaceae</taxon>
        <taxon>Apiospora</taxon>
    </lineage>
</organism>
<sequence>MVSALYITSYNLGCRQSERQYHPGLVVFDPICVVLIQAPISDDDNAGRRNLLFHPTFPRPYHVTITDSLDNEATILSSCSFHTYIPFPEGNAAASADAVGGGEPPTSHQRIHKLRTSFI</sequence>
<gene>
    <name evidence="1" type="ORF">PG993_000261</name>
</gene>
<comment type="caution">
    <text evidence="1">The sequence shown here is derived from an EMBL/GenBank/DDBJ whole genome shotgun (WGS) entry which is preliminary data.</text>
</comment>
<name>A0ABR1U819_9PEZI</name>
<dbReference type="EMBL" id="JAQQWK010000001">
    <property type="protein sequence ID" value="KAK8055034.1"/>
    <property type="molecule type" value="Genomic_DNA"/>
</dbReference>
<proteinExistence type="predicted"/>